<reference evidence="2 3" key="1">
    <citation type="submission" date="2020-08" db="EMBL/GenBank/DDBJ databases">
        <title>Sequencing the genomes of 1000 actinobacteria strains.</title>
        <authorList>
            <person name="Klenk H.-P."/>
        </authorList>
    </citation>
    <scope>NUCLEOTIDE SEQUENCE [LARGE SCALE GENOMIC DNA]</scope>
    <source>
        <strain evidence="2 3">DSM 43023</strain>
    </source>
</reference>
<dbReference type="RefSeq" id="WP_184759344.1">
    <property type="nucleotide sequence ID" value="NZ_BAABEK010000025.1"/>
</dbReference>
<evidence type="ECO:0000256" key="1">
    <source>
        <dbReference type="SAM" id="MobiDB-lite"/>
    </source>
</evidence>
<gene>
    <name evidence="2" type="ORF">FHR32_007949</name>
</gene>
<comment type="caution">
    <text evidence="2">The sequence shown here is derived from an EMBL/GenBank/DDBJ whole genome shotgun (WGS) entry which is preliminary data.</text>
</comment>
<protein>
    <submittedName>
        <fullName evidence="2">Uncharacterized protein</fullName>
    </submittedName>
</protein>
<feature type="region of interest" description="Disordered" evidence="1">
    <location>
        <begin position="29"/>
        <end position="50"/>
    </location>
</feature>
<dbReference type="AlphaFoldDB" id="A0A7W7S438"/>
<keyword evidence="3" id="KW-1185">Reference proteome</keyword>
<sequence>MDQDVLGGYGCFLASRCLLGAFDELALEGGRPDADQGDEDEEPYQALDGY</sequence>
<dbReference type="EMBL" id="JACHJU010000005">
    <property type="protein sequence ID" value="MBB4943549.1"/>
    <property type="molecule type" value="Genomic_DNA"/>
</dbReference>
<name>A0A7W7S438_9ACTN</name>
<evidence type="ECO:0000313" key="3">
    <source>
        <dbReference type="Proteomes" id="UP000534286"/>
    </source>
</evidence>
<organism evidence="2 3">
    <name type="scientific">Streptosporangium album</name>
    <dbReference type="NCBI Taxonomy" id="47479"/>
    <lineage>
        <taxon>Bacteria</taxon>
        <taxon>Bacillati</taxon>
        <taxon>Actinomycetota</taxon>
        <taxon>Actinomycetes</taxon>
        <taxon>Streptosporangiales</taxon>
        <taxon>Streptosporangiaceae</taxon>
        <taxon>Streptosporangium</taxon>
    </lineage>
</organism>
<accession>A0A7W7S438</accession>
<evidence type="ECO:0000313" key="2">
    <source>
        <dbReference type="EMBL" id="MBB4943549.1"/>
    </source>
</evidence>
<proteinExistence type="predicted"/>
<dbReference type="Proteomes" id="UP000534286">
    <property type="component" value="Unassembled WGS sequence"/>
</dbReference>